<dbReference type="InterPro" id="IPR020843">
    <property type="entry name" value="ER"/>
</dbReference>
<feature type="domain" description="Enoyl reductase (ER)" evidence="1">
    <location>
        <begin position="10"/>
        <end position="316"/>
    </location>
</feature>
<reference evidence="3" key="1">
    <citation type="submission" date="2016-11" db="EMBL/GenBank/DDBJ databases">
        <authorList>
            <person name="Varghese N."/>
            <person name="Submissions S."/>
        </authorList>
    </citation>
    <scope>NUCLEOTIDE SEQUENCE [LARGE SCALE GENOMIC DNA]</scope>
    <source>
        <strain evidence="3">DSM 15292</strain>
    </source>
</reference>
<name>A0A1N6D8B8_9BACT</name>
<dbReference type="Gene3D" id="3.40.50.720">
    <property type="entry name" value="NAD(P)-binding Rossmann-like Domain"/>
    <property type="match status" value="1"/>
</dbReference>
<dbReference type="Pfam" id="PF08240">
    <property type="entry name" value="ADH_N"/>
    <property type="match status" value="1"/>
</dbReference>
<dbReference type="InterPro" id="IPR011032">
    <property type="entry name" value="GroES-like_sf"/>
</dbReference>
<dbReference type="RefSeq" id="WP_074223216.1">
    <property type="nucleotide sequence ID" value="NZ_FSRC01000001.1"/>
</dbReference>
<dbReference type="SUPFAM" id="SSF50129">
    <property type="entry name" value="GroES-like"/>
    <property type="match status" value="1"/>
</dbReference>
<dbReference type="InterPro" id="IPR036291">
    <property type="entry name" value="NAD(P)-bd_dom_sf"/>
</dbReference>
<dbReference type="SUPFAM" id="SSF51735">
    <property type="entry name" value="NAD(P)-binding Rossmann-fold domains"/>
    <property type="match status" value="1"/>
</dbReference>
<evidence type="ECO:0000313" key="3">
    <source>
        <dbReference type="Proteomes" id="UP000185221"/>
    </source>
</evidence>
<sequence length="318" mass="35250">MKAAVRRQYGNQDSITIENFPNPIPKEDELLIRVKASTVNRTDCANLTGKPFIMKLMLGFSKPRKIILGTDFAGEVMQTGSRVKSFNPGDRVFGFFDMGLGSQAEQVCVKEDLVYSIPENIDFPLAAASLEGAHYAYSFIHYVTIQPGQSMLINGATGAIGSALVQFARMFDINITATCNTKNIDLIKSLGADQIIDFTKEDFTQTTEKYDFVFDTVGKSTFGACKPILKENGIYISSELGTNSQNVLFALATKFSKNKKVIFPIPFSLKKTIPYMIDLLEKGKFKPVIDQNFTLGEISEAYQYVLSGQKTGNVIIHY</sequence>
<dbReference type="InterPro" id="IPR052733">
    <property type="entry name" value="Chloroplast_QOR"/>
</dbReference>
<dbReference type="PANTHER" id="PTHR44013:SF1">
    <property type="entry name" value="ZINC-TYPE ALCOHOL DEHYDROGENASE-LIKE PROTEIN C16A3.02C"/>
    <property type="match status" value="1"/>
</dbReference>
<dbReference type="InterPro" id="IPR013154">
    <property type="entry name" value="ADH-like_N"/>
</dbReference>
<evidence type="ECO:0000313" key="2">
    <source>
        <dbReference type="EMBL" id="SIN67040.1"/>
    </source>
</evidence>
<proteinExistence type="predicted"/>
<dbReference type="SMART" id="SM00829">
    <property type="entry name" value="PKS_ER"/>
    <property type="match status" value="1"/>
</dbReference>
<dbReference type="Gene3D" id="3.90.180.10">
    <property type="entry name" value="Medium-chain alcohol dehydrogenases, catalytic domain"/>
    <property type="match status" value="1"/>
</dbReference>
<dbReference type="AlphaFoldDB" id="A0A1N6D8B8"/>
<protein>
    <submittedName>
        <fullName evidence="2">NADPH:quinone reductase</fullName>
    </submittedName>
</protein>
<dbReference type="GO" id="GO:0016491">
    <property type="term" value="F:oxidoreductase activity"/>
    <property type="evidence" value="ECO:0007669"/>
    <property type="project" value="InterPro"/>
</dbReference>
<dbReference type="STRING" id="226505.SAMN05444394_0468"/>
<dbReference type="OrthoDB" id="648910at2"/>
<dbReference type="CDD" id="cd08267">
    <property type="entry name" value="MDR1"/>
    <property type="match status" value="1"/>
</dbReference>
<evidence type="ECO:0000259" key="1">
    <source>
        <dbReference type="SMART" id="SM00829"/>
    </source>
</evidence>
<organism evidence="2 3">
    <name type="scientific">Algoriphagus halophilus</name>
    <dbReference type="NCBI Taxonomy" id="226505"/>
    <lineage>
        <taxon>Bacteria</taxon>
        <taxon>Pseudomonadati</taxon>
        <taxon>Bacteroidota</taxon>
        <taxon>Cytophagia</taxon>
        <taxon>Cytophagales</taxon>
        <taxon>Cyclobacteriaceae</taxon>
        <taxon>Algoriphagus</taxon>
    </lineage>
</organism>
<gene>
    <name evidence="2" type="ORF">SAMN05444394_0468</name>
</gene>
<dbReference type="PANTHER" id="PTHR44013">
    <property type="entry name" value="ZINC-TYPE ALCOHOL DEHYDROGENASE-LIKE PROTEIN C16A3.02C"/>
    <property type="match status" value="1"/>
</dbReference>
<dbReference type="Proteomes" id="UP000185221">
    <property type="component" value="Unassembled WGS sequence"/>
</dbReference>
<keyword evidence="3" id="KW-1185">Reference proteome</keyword>
<accession>A0A1N6D8B8</accession>
<dbReference type="Pfam" id="PF13602">
    <property type="entry name" value="ADH_zinc_N_2"/>
    <property type="match status" value="1"/>
</dbReference>
<dbReference type="EMBL" id="FSRC01000001">
    <property type="protein sequence ID" value="SIN67040.1"/>
    <property type="molecule type" value="Genomic_DNA"/>
</dbReference>